<evidence type="ECO:0000313" key="1">
    <source>
        <dbReference type="EMBL" id="EGU72269.1"/>
    </source>
</evidence>
<name>F9GEY9_FUSOF</name>
<sequence length="20" mass="2354">MINNFIFPLDPSMEDTEVIQ</sequence>
<dbReference type="AlphaFoldDB" id="F9GEY9"/>
<accession>F9GEY9</accession>
<protein>
    <submittedName>
        <fullName evidence="1">Uncharacterized protein</fullName>
    </submittedName>
</protein>
<proteinExistence type="predicted"/>
<gene>
    <name evidence="1" type="ORF">FOXB_17223</name>
</gene>
<dbReference type="EMBL" id="AFQF01006662">
    <property type="protein sequence ID" value="EGU72269.1"/>
    <property type="molecule type" value="Genomic_DNA"/>
</dbReference>
<comment type="caution">
    <text evidence="1">The sequence shown here is derived from an EMBL/GenBank/DDBJ whole genome shotgun (WGS) entry which is preliminary data.</text>
</comment>
<reference evidence="1" key="1">
    <citation type="journal article" date="2012" name="Mol. Plant Microbe Interact.">
        <title>A highly conserved effector in Fusarium oxysporum is required for full virulence on Arabidopsis.</title>
        <authorList>
            <person name="Thatcher L.F."/>
            <person name="Gardiner D.M."/>
            <person name="Kazan K."/>
            <person name="Manners J."/>
        </authorList>
    </citation>
    <scope>NUCLEOTIDE SEQUENCE [LARGE SCALE GENOMIC DNA]</scope>
    <source>
        <strain evidence="1">Fo5176</strain>
    </source>
</reference>
<organism evidence="1">
    <name type="scientific">Fusarium oxysporum (strain Fo5176)</name>
    <name type="common">Fusarium vascular wilt</name>
    <dbReference type="NCBI Taxonomy" id="660025"/>
    <lineage>
        <taxon>Eukaryota</taxon>
        <taxon>Fungi</taxon>
        <taxon>Dikarya</taxon>
        <taxon>Ascomycota</taxon>
        <taxon>Pezizomycotina</taxon>
        <taxon>Sordariomycetes</taxon>
        <taxon>Hypocreomycetidae</taxon>
        <taxon>Hypocreales</taxon>
        <taxon>Nectriaceae</taxon>
        <taxon>Fusarium</taxon>
        <taxon>Fusarium oxysporum species complex</taxon>
    </lineage>
</organism>